<dbReference type="EMBL" id="CP023284">
    <property type="protein sequence ID" value="ATA53606.1"/>
    <property type="molecule type" value="Genomic_DNA"/>
</dbReference>
<reference evidence="3 4" key="1">
    <citation type="submission" date="2017-09" db="EMBL/GenBank/DDBJ databases">
        <title>The diverse metabolic capabilities of V. boronicumulans make it an excellent choice for continued studies on novel biodegradation.</title>
        <authorList>
            <person name="Sun S."/>
        </authorList>
    </citation>
    <scope>NUCLEOTIDE SEQUENCE [LARGE SCALE GENOMIC DNA]</scope>
    <source>
        <strain evidence="3 4">J1</strain>
    </source>
</reference>
<dbReference type="Pfam" id="PF13561">
    <property type="entry name" value="adh_short_C2"/>
    <property type="match status" value="1"/>
</dbReference>
<protein>
    <submittedName>
        <fullName evidence="3">Short-chain dehydrogenase</fullName>
    </submittedName>
</protein>
<dbReference type="SUPFAM" id="SSF51735">
    <property type="entry name" value="NAD(P)-binding Rossmann-fold domains"/>
    <property type="match status" value="1"/>
</dbReference>
<dbReference type="AlphaFoldDB" id="A0A250DGY5"/>
<dbReference type="InterPro" id="IPR036291">
    <property type="entry name" value="NAD(P)-bd_dom_sf"/>
</dbReference>
<dbReference type="GO" id="GO:0016616">
    <property type="term" value="F:oxidoreductase activity, acting on the CH-OH group of donors, NAD or NADP as acceptor"/>
    <property type="evidence" value="ECO:0007669"/>
    <property type="project" value="TreeGrafter"/>
</dbReference>
<dbReference type="InterPro" id="IPR057326">
    <property type="entry name" value="KR_dom"/>
</dbReference>
<gene>
    <name evidence="3" type="ORF">CKY39_10550</name>
</gene>
<dbReference type="SMART" id="SM00822">
    <property type="entry name" value="PKS_KR"/>
    <property type="match status" value="1"/>
</dbReference>
<dbReference type="PANTHER" id="PTHR42760:SF135">
    <property type="entry name" value="BLL7886 PROTEIN"/>
    <property type="match status" value="1"/>
</dbReference>
<feature type="domain" description="Ketoreductase" evidence="2">
    <location>
        <begin position="12"/>
        <end position="192"/>
    </location>
</feature>
<evidence type="ECO:0000259" key="2">
    <source>
        <dbReference type="SMART" id="SM00822"/>
    </source>
</evidence>
<dbReference type="PRINTS" id="PR00081">
    <property type="entry name" value="GDHRDH"/>
</dbReference>
<organism evidence="3 4">
    <name type="scientific">Variovorax boronicumulans</name>
    <dbReference type="NCBI Taxonomy" id="436515"/>
    <lineage>
        <taxon>Bacteria</taxon>
        <taxon>Pseudomonadati</taxon>
        <taxon>Pseudomonadota</taxon>
        <taxon>Betaproteobacteria</taxon>
        <taxon>Burkholderiales</taxon>
        <taxon>Comamonadaceae</taxon>
        <taxon>Variovorax</taxon>
    </lineage>
</organism>
<dbReference type="PROSITE" id="PS00061">
    <property type="entry name" value="ADH_SHORT"/>
    <property type="match status" value="1"/>
</dbReference>
<dbReference type="RefSeq" id="WP_095744403.1">
    <property type="nucleotide sequence ID" value="NZ_BKDI01000001.1"/>
</dbReference>
<evidence type="ECO:0000256" key="1">
    <source>
        <dbReference type="ARBA" id="ARBA00006484"/>
    </source>
</evidence>
<dbReference type="PANTHER" id="PTHR42760">
    <property type="entry name" value="SHORT-CHAIN DEHYDROGENASES/REDUCTASES FAMILY MEMBER"/>
    <property type="match status" value="1"/>
</dbReference>
<dbReference type="PRINTS" id="PR00080">
    <property type="entry name" value="SDRFAMILY"/>
</dbReference>
<dbReference type="KEGG" id="vbo:CKY39_10550"/>
<comment type="similarity">
    <text evidence="1">Belongs to the short-chain dehydrogenases/reductases (SDR) family.</text>
</comment>
<dbReference type="InterPro" id="IPR002347">
    <property type="entry name" value="SDR_fam"/>
</dbReference>
<evidence type="ECO:0000313" key="4">
    <source>
        <dbReference type="Proteomes" id="UP000217154"/>
    </source>
</evidence>
<proteinExistence type="inferred from homology"/>
<dbReference type="InterPro" id="IPR020904">
    <property type="entry name" value="Sc_DH/Rdtase_CS"/>
</dbReference>
<dbReference type="Proteomes" id="UP000217154">
    <property type="component" value="Chromosome"/>
</dbReference>
<dbReference type="Gene3D" id="3.40.50.720">
    <property type="entry name" value="NAD(P)-binding Rossmann-like Domain"/>
    <property type="match status" value="1"/>
</dbReference>
<name>A0A250DGY5_9BURK</name>
<evidence type="ECO:0000313" key="3">
    <source>
        <dbReference type="EMBL" id="ATA53606.1"/>
    </source>
</evidence>
<dbReference type="NCBIfam" id="NF005559">
    <property type="entry name" value="PRK07231.1"/>
    <property type="match status" value="1"/>
</dbReference>
<dbReference type="FunFam" id="3.40.50.720:FF:000084">
    <property type="entry name" value="Short-chain dehydrogenase reductase"/>
    <property type="match status" value="1"/>
</dbReference>
<dbReference type="GO" id="GO:0030497">
    <property type="term" value="P:fatty acid elongation"/>
    <property type="evidence" value="ECO:0007669"/>
    <property type="project" value="TreeGrafter"/>
</dbReference>
<sequence>MSDAALPLLQGRVALITGASRARGIGLATARLFARHGARVALLDLDEGQAQVAAESLGAEHIGIGCDVRDAGACKAAVARVLQWAGRIDVLVNNAAITQKRGVLDVSAEDFEQVVGITLRGTLQMSQCVIPTMIEQRSGSIICISSMSAQQGGGVFGGSHYCAAKAGVLGLMRAMAKELGPQGIRANAITPGLIMTDFSRGANSDDNKHALGKTFPLSRVGQPEDIAGACLYLASDLSSFVTGATLDVNGGAYMR</sequence>
<accession>A0A250DGY5</accession>